<dbReference type="PATRIC" id="fig|1365251.3.peg.2331"/>
<dbReference type="EMBL" id="AUXZ01000073">
    <property type="protein sequence ID" value="KZN50703.1"/>
    <property type="molecule type" value="Genomic_DNA"/>
</dbReference>
<accession>A0A167EG06</accession>
<evidence type="ECO:0000256" key="7">
    <source>
        <dbReference type="ARBA" id="ARBA00022741"/>
    </source>
</evidence>
<protein>
    <recommendedName>
        <fullName evidence="11">Probable nicotinate-nucleotide adenylyltransferase</fullName>
        <ecNumber evidence="11">2.7.7.18</ecNumber>
    </recommendedName>
    <alternativeName>
        <fullName evidence="11">Deamido-NAD(+) diphosphorylase</fullName>
    </alternativeName>
    <alternativeName>
        <fullName evidence="11">Deamido-NAD(+) pyrophosphorylase</fullName>
    </alternativeName>
    <alternativeName>
        <fullName evidence="11">Nicotinate mononucleotide adenylyltransferase</fullName>
        <shortName evidence="11">NaMN adenylyltransferase</shortName>
    </alternativeName>
</protein>
<evidence type="ECO:0000256" key="5">
    <source>
        <dbReference type="ARBA" id="ARBA00022679"/>
    </source>
</evidence>
<dbReference type="HAMAP" id="MF_00244">
    <property type="entry name" value="NaMN_adenylyltr"/>
    <property type="match status" value="1"/>
</dbReference>
<keyword evidence="5 11" id="KW-0808">Transferase</keyword>
<sequence>MIALFGGTFDPIHLGHINMAEQCLKELSLSTLSFIPNATPVHKQGPSITTEHRLAMLKLATDTEPKFTIDTREIVRTEPSYTVLTLQELRNEHPNTPIAFLMGMDSFNSLHTWYQWQAITQLCHIVVYARPGDTYAPCEQLASYLAKAQVSAPASLHQATAGKCYFLTGQTFSAASSEIRLAIKSGKSIEPWLSPKVITYINKNGLYAH</sequence>
<feature type="domain" description="Cytidyltransferase-like" evidence="12">
    <location>
        <begin position="4"/>
        <end position="143"/>
    </location>
</feature>
<comment type="similarity">
    <text evidence="3 11">Belongs to the NadD family.</text>
</comment>
<dbReference type="PANTHER" id="PTHR39321">
    <property type="entry name" value="NICOTINATE-NUCLEOTIDE ADENYLYLTRANSFERASE-RELATED"/>
    <property type="match status" value="1"/>
</dbReference>
<dbReference type="InterPro" id="IPR014729">
    <property type="entry name" value="Rossmann-like_a/b/a_fold"/>
</dbReference>
<keyword evidence="6 11" id="KW-0548">Nucleotidyltransferase</keyword>
<keyword evidence="4 11" id="KW-0662">Pyridine nucleotide biosynthesis</keyword>
<name>A0A167EG06_9GAMM</name>
<dbReference type="EC" id="2.7.7.18" evidence="11"/>
<dbReference type="NCBIfam" id="NF000840">
    <property type="entry name" value="PRK00071.1-3"/>
    <property type="match status" value="1"/>
</dbReference>
<evidence type="ECO:0000256" key="10">
    <source>
        <dbReference type="ARBA" id="ARBA00048721"/>
    </source>
</evidence>
<organism evidence="13 14">
    <name type="scientific">Pseudoalteromonas luteoviolacea H33</name>
    <dbReference type="NCBI Taxonomy" id="1365251"/>
    <lineage>
        <taxon>Bacteria</taxon>
        <taxon>Pseudomonadati</taxon>
        <taxon>Pseudomonadota</taxon>
        <taxon>Gammaproteobacteria</taxon>
        <taxon>Alteromonadales</taxon>
        <taxon>Pseudoalteromonadaceae</taxon>
        <taxon>Pseudoalteromonas</taxon>
    </lineage>
</organism>
<dbReference type="Gene3D" id="3.40.50.620">
    <property type="entry name" value="HUPs"/>
    <property type="match status" value="1"/>
</dbReference>
<comment type="catalytic activity">
    <reaction evidence="10 11">
        <text>nicotinate beta-D-ribonucleotide + ATP + H(+) = deamido-NAD(+) + diphosphate</text>
        <dbReference type="Rhea" id="RHEA:22860"/>
        <dbReference type="ChEBI" id="CHEBI:15378"/>
        <dbReference type="ChEBI" id="CHEBI:30616"/>
        <dbReference type="ChEBI" id="CHEBI:33019"/>
        <dbReference type="ChEBI" id="CHEBI:57502"/>
        <dbReference type="ChEBI" id="CHEBI:58437"/>
        <dbReference type="EC" id="2.7.7.18"/>
    </reaction>
</comment>
<dbReference type="AlphaFoldDB" id="A0A167EG06"/>
<dbReference type="GO" id="GO:0004515">
    <property type="term" value="F:nicotinate-nucleotide adenylyltransferase activity"/>
    <property type="evidence" value="ECO:0007669"/>
    <property type="project" value="UniProtKB-UniRule"/>
</dbReference>
<dbReference type="Proteomes" id="UP000076503">
    <property type="component" value="Unassembled WGS sequence"/>
</dbReference>
<keyword evidence="9 11" id="KW-0520">NAD</keyword>
<evidence type="ECO:0000256" key="2">
    <source>
        <dbReference type="ARBA" id="ARBA00005019"/>
    </source>
</evidence>
<dbReference type="OrthoDB" id="5295945at2"/>
<dbReference type="CDD" id="cd02165">
    <property type="entry name" value="NMNAT"/>
    <property type="match status" value="1"/>
</dbReference>
<comment type="caution">
    <text evidence="13">The sequence shown here is derived from an EMBL/GenBank/DDBJ whole genome shotgun (WGS) entry which is preliminary data.</text>
</comment>
<dbReference type="GO" id="GO:0005524">
    <property type="term" value="F:ATP binding"/>
    <property type="evidence" value="ECO:0007669"/>
    <property type="project" value="UniProtKB-KW"/>
</dbReference>
<dbReference type="Pfam" id="PF01467">
    <property type="entry name" value="CTP_transf_like"/>
    <property type="match status" value="1"/>
</dbReference>
<dbReference type="NCBIfam" id="TIGR00125">
    <property type="entry name" value="cyt_tran_rel"/>
    <property type="match status" value="1"/>
</dbReference>
<evidence type="ECO:0000256" key="6">
    <source>
        <dbReference type="ARBA" id="ARBA00022695"/>
    </source>
</evidence>
<keyword evidence="7 11" id="KW-0547">Nucleotide-binding</keyword>
<reference evidence="13 14" key="1">
    <citation type="submission" date="2013-07" db="EMBL/GenBank/DDBJ databases">
        <title>Comparative Genomic and Metabolomic Analysis of Twelve Strains of Pseudoalteromonas luteoviolacea.</title>
        <authorList>
            <person name="Vynne N.G."/>
            <person name="Mansson M."/>
            <person name="Gram L."/>
        </authorList>
    </citation>
    <scope>NUCLEOTIDE SEQUENCE [LARGE SCALE GENOMIC DNA]</scope>
    <source>
        <strain evidence="13 14">H33</strain>
    </source>
</reference>
<comment type="pathway">
    <text evidence="2 11">Cofactor biosynthesis; NAD(+) biosynthesis; deamido-NAD(+) from nicotinate D-ribonucleotide: step 1/1.</text>
</comment>
<evidence type="ECO:0000256" key="4">
    <source>
        <dbReference type="ARBA" id="ARBA00022642"/>
    </source>
</evidence>
<dbReference type="NCBIfam" id="TIGR00482">
    <property type="entry name" value="nicotinate (nicotinamide) nucleotide adenylyltransferase"/>
    <property type="match status" value="1"/>
</dbReference>
<evidence type="ECO:0000259" key="12">
    <source>
        <dbReference type="Pfam" id="PF01467"/>
    </source>
</evidence>
<evidence type="ECO:0000313" key="14">
    <source>
        <dbReference type="Proteomes" id="UP000076503"/>
    </source>
</evidence>
<dbReference type="InterPro" id="IPR005248">
    <property type="entry name" value="NadD/NMNAT"/>
</dbReference>
<evidence type="ECO:0000313" key="13">
    <source>
        <dbReference type="EMBL" id="KZN50703.1"/>
    </source>
</evidence>
<dbReference type="NCBIfam" id="NF000839">
    <property type="entry name" value="PRK00071.1-1"/>
    <property type="match status" value="1"/>
</dbReference>
<evidence type="ECO:0000256" key="8">
    <source>
        <dbReference type="ARBA" id="ARBA00022840"/>
    </source>
</evidence>
<dbReference type="InterPro" id="IPR004821">
    <property type="entry name" value="Cyt_trans-like"/>
</dbReference>
<evidence type="ECO:0000256" key="1">
    <source>
        <dbReference type="ARBA" id="ARBA00002324"/>
    </source>
</evidence>
<comment type="function">
    <text evidence="1 11">Catalyzes the reversible adenylation of nicotinate mononucleotide (NaMN) to nicotinic acid adenine dinucleotide (NaAD).</text>
</comment>
<evidence type="ECO:0000256" key="3">
    <source>
        <dbReference type="ARBA" id="ARBA00009014"/>
    </source>
</evidence>
<dbReference type="PANTHER" id="PTHR39321:SF3">
    <property type="entry name" value="PHOSPHOPANTETHEINE ADENYLYLTRANSFERASE"/>
    <property type="match status" value="1"/>
</dbReference>
<dbReference type="GO" id="GO:0009435">
    <property type="term" value="P:NAD+ biosynthetic process"/>
    <property type="evidence" value="ECO:0007669"/>
    <property type="project" value="UniProtKB-UniRule"/>
</dbReference>
<keyword evidence="8 11" id="KW-0067">ATP-binding</keyword>
<evidence type="ECO:0000256" key="11">
    <source>
        <dbReference type="HAMAP-Rule" id="MF_00244"/>
    </source>
</evidence>
<dbReference type="SUPFAM" id="SSF52374">
    <property type="entry name" value="Nucleotidylyl transferase"/>
    <property type="match status" value="1"/>
</dbReference>
<dbReference type="RefSeq" id="WP_063361818.1">
    <property type="nucleotide sequence ID" value="NZ_AUXZ01000073.1"/>
</dbReference>
<gene>
    <name evidence="11" type="primary">nadD</name>
    <name evidence="13" type="ORF">N476_15550</name>
</gene>
<dbReference type="UniPathway" id="UPA00253">
    <property type="reaction ID" value="UER00332"/>
</dbReference>
<evidence type="ECO:0000256" key="9">
    <source>
        <dbReference type="ARBA" id="ARBA00023027"/>
    </source>
</evidence>
<proteinExistence type="inferred from homology"/>